<organism evidence="3 4">
    <name type="scientific">Terrimicrobium sacchariphilum</name>
    <dbReference type="NCBI Taxonomy" id="690879"/>
    <lineage>
        <taxon>Bacteria</taxon>
        <taxon>Pseudomonadati</taxon>
        <taxon>Verrucomicrobiota</taxon>
        <taxon>Terrimicrobiia</taxon>
        <taxon>Terrimicrobiales</taxon>
        <taxon>Terrimicrobiaceae</taxon>
        <taxon>Terrimicrobium</taxon>
    </lineage>
</organism>
<keyword evidence="1" id="KW-0378">Hydrolase</keyword>
<dbReference type="InterPro" id="IPR049492">
    <property type="entry name" value="BD-FAE-like_dom"/>
</dbReference>
<reference evidence="4" key="1">
    <citation type="journal article" date="2017" name="Genome Announc.">
        <title>Draft Genome Sequence of Terrimicrobium sacchariphilum NM-5T, a Facultative Anaerobic Soil Bacterium of the Class Spartobacteria.</title>
        <authorList>
            <person name="Qiu Y.L."/>
            <person name="Tourlousse D.M."/>
            <person name="Matsuura N."/>
            <person name="Ohashi A."/>
            <person name="Sekiguchi Y."/>
        </authorList>
    </citation>
    <scope>NUCLEOTIDE SEQUENCE [LARGE SCALE GENOMIC DNA]</scope>
    <source>
        <strain evidence="4">NM-5</strain>
    </source>
</reference>
<accession>A0A146G8D8</accession>
<dbReference type="Proteomes" id="UP000076023">
    <property type="component" value="Unassembled WGS sequence"/>
</dbReference>
<evidence type="ECO:0000313" key="3">
    <source>
        <dbReference type="EMBL" id="GAT33582.1"/>
    </source>
</evidence>
<dbReference type="PANTHER" id="PTHR48081:SF6">
    <property type="entry name" value="PEPTIDASE S9 PROLYL OLIGOPEPTIDASE CATALYTIC DOMAIN-CONTAINING PROTEIN"/>
    <property type="match status" value="1"/>
</dbReference>
<comment type="caution">
    <text evidence="3">The sequence shown here is derived from an EMBL/GenBank/DDBJ whole genome shotgun (WGS) entry which is preliminary data.</text>
</comment>
<evidence type="ECO:0000259" key="2">
    <source>
        <dbReference type="Pfam" id="PF20434"/>
    </source>
</evidence>
<dbReference type="InParanoid" id="A0A146G8D8"/>
<dbReference type="RefSeq" id="WP_075079303.1">
    <property type="nucleotide sequence ID" value="NZ_BDCO01000002.1"/>
</dbReference>
<proteinExistence type="predicted"/>
<sequence>MKSIPLWDGPAPYAKGSSPADIPTLDIYEPFGNTFRDCAVVILPGGGYGFLSGQEGEGFAGLFQLWGFHAFVCNYRLGSDGYRHPTMLTDASRAVRIVRSQAAERGYDPKKIVIIGSSAGGHLAATVLTQWIEADANASDPIDRESSRPDLGILCYPVITMGDFTHKGSQENLLGVDAEQDMLEAMSAEKNVTAQTPQTFIWHTYEDGAVPVENAVHFASALRKAGVPFELHIYQDGGHGLGMKDGIPWVNDCFNWLQKRLKS</sequence>
<dbReference type="AlphaFoldDB" id="A0A146G8D8"/>
<dbReference type="PANTHER" id="PTHR48081">
    <property type="entry name" value="AB HYDROLASE SUPERFAMILY PROTEIN C4A8.06C"/>
    <property type="match status" value="1"/>
</dbReference>
<keyword evidence="4" id="KW-1185">Reference proteome</keyword>
<evidence type="ECO:0000313" key="4">
    <source>
        <dbReference type="Proteomes" id="UP000076023"/>
    </source>
</evidence>
<dbReference type="Gene3D" id="3.40.50.1820">
    <property type="entry name" value="alpha/beta hydrolase"/>
    <property type="match status" value="1"/>
</dbReference>
<name>A0A146G8D8_TERSA</name>
<dbReference type="SUPFAM" id="SSF53474">
    <property type="entry name" value="alpha/beta-Hydrolases"/>
    <property type="match status" value="1"/>
</dbReference>
<dbReference type="EMBL" id="BDCO01000002">
    <property type="protein sequence ID" value="GAT33582.1"/>
    <property type="molecule type" value="Genomic_DNA"/>
</dbReference>
<feature type="domain" description="BD-FAE-like" evidence="2">
    <location>
        <begin position="25"/>
        <end position="222"/>
    </location>
</feature>
<dbReference type="InterPro" id="IPR050300">
    <property type="entry name" value="GDXG_lipolytic_enzyme"/>
</dbReference>
<dbReference type="InterPro" id="IPR029058">
    <property type="entry name" value="AB_hydrolase_fold"/>
</dbReference>
<dbReference type="OrthoDB" id="9794725at2"/>
<dbReference type="STRING" id="690879.TSACC_21999"/>
<gene>
    <name evidence="3" type="ORF">TSACC_21999</name>
</gene>
<evidence type="ECO:0000256" key="1">
    <source>
        <dbReference type="ARBA" id="ARBA00022801"/>
    </source>
</evidence>
<protein>
    <submittedName>
        <fullName evidence="3">Acetyl esterase</fullName>
    </submittedName>
</protein>
<dbReference type="Pfam" id="PF20434">
    <property type="entry name" value="BD-FAE"/>
    <property type="match status" value="1"/>
</dbReference>
<dbReference type="GO" id="GO:0016787">
    <property type="term" value="F:hydrolase activity"/>
    <property type="evidence" value="ECO:0007669"/>
    <property type="project" value="UniProtKB-KW"/>
</dbReference>